<evidence type="ECO:0000313" key="2">
    <source>
        <dbReference type="Proteomes" id="UP000004123"/>
    </source>
</evidence>
<dbReference type="AlphaFoldDB" id="F9DK43"/>
<proteinExistence type="predicted"/>
<dbReference type="EMBL" id="AFPY01000104">
    <property type="protein sequence ID" value="EGQ14791.1"/>
    <property type="molecule type" value="Genomic_DNA"/>
</dbReference>
<name>F9DK43_9BACT</name>
<gene>
    <name evidence="1" type="ORF">HMPREF9144_2035</name>
</gene>
<dbReference type="STRING" id="997353.HMPREF9144_2035"/>
<organism evidence="1 2">
    <name type="scientific">Prevotella pallens ATCC 700821</name>
    <dbReference type="NCBI Taxonomy" id="997353"/>
    <lineage>
        <taxon>Bacteria</taxon>
        <taxon>Pseudomonadati</taxon>
        <taxon>Bacteroidota</taxon>
        <taxon>Bacteroidia</taxon>
        <taxon>Bacteroidales</taxon>
        <taxon>Prevotellaceae</taxon>
        <taxon>Prevotella</taxon>
    </lineage>
</organism>
<dbReference type="HOGENOM" id="CLU_3171726_0_0_10"/>
<accession>F9DK43</accession>
<evidence type="ECO:0000313" key="1">
    <source>
        <dbReference type="EMBL" id="EGQ14791.1"/>
    </source>
</evidence>
<dbReference type="Proteomes" id="UP000004123">
    <property type="component" value="Unassembled WGS sequence"/>
</dbReference>
<sequence>MQNTAFECGLLQNQSIIGICIISFYPLISPFTPLKTKMFDDFPQGIL</sequence>
<comment type="caution">
    <text evidence="1">The sequence shown here is derived from an EMBL/GenBank/DDBJ whole genome shotgun (WGS) entry which is preliminary data.</text>
</comment>
<protein>
    <submittedName>
        <fullName evidence="1">Uncharacterized protein</fullName>
    </submittedName>
</protein>
<reference evidence="1 2" key="1">
    <citation type="submission" date="2011-04" db="EMBL/GenBank/DDBJ databases">
        <authorList>
            <person name="Muzny D."/>
            <person name="Qin X."/>
            <person name="Deng J."/>
            <person name="Jiang H."/>
            <person name="Liu Y."/>
            <person name="Qu J."/>
            <person name="Song X.-Z."/>
            <person name="Zhang L."/>
            <person name="Thornton R."/>
            <person name="Coyle M."/>
            <person name="Francisco L."/>
            <person name="Jackson L."/>
            <person name="Javaid M."/>
            <person name="Korchina V."/>
            <person name="Kovar C."/>
            <person name="Mata R."/>
            <person name="Mathew T."/>
            <person name="Ngo R."/>
            <person name="Nguyen L."/>
            <person name="Nguyen N."/>
            <person name="Okwuonu G."/>
            <person name="Ongeri F."/>
            <person name="Pham C."/>
            <person name="Simmons D."/>
            <person name="Wilczek-Boney K."/>
            <person name="Hale W."/>
            <person name="Jakkamsetti A."/>
            <person name="Pham P."/>
            <person name="Ruth R."/>
            <person name="San Lucas F."/>
            <person name="Warren J."/>
            <person name="Zhang J."/>
            <person name="Zhao Z."/>
            <person name="Zhou C."/>
            <person name="Zhu D."/>
            <person name="Lee S."/>
            <person name="Bess C."/>
            <person name="Blankenburg K."/>
            <person name="Forbes L."/>
            <person name="Fu Q."/>
            <person name="Gubbala S."/>
            <person name="Hirani K."/>
            <person name="Jayaseelan J.C."/>
            <person name="Lara F."/>
            <person name="Munidasa M."/>
            <person name="Palculict T."/>
            <person name="Patil S."/>
            <person name="Pu L.-L."/>
            <person name="Saada N."/>
            <person name="Tang L."/>
            <person name="Weissenberger G."/>
            <person name="Zhu Y."/>
            <person name="Hemphill L."/>
            <person name="Shang Y."/>
            <person name="Youmans B."/>
            <person name="Ayvaz T."/>
            <person name="Ross M."/>
            <person name="Santibanez J."/>
            <person name="Aqrawi P."/>
            <person name="Gross S."/>
            <person name="Joshi V."/>
            <person name="Fowler G."/>
            <person name="Nazareth L."/>
            <person name="Reid J."/>
            <person name="Worley K."/>
            <person name="Petrosino J."/>
            <person name="Highlander S."/>
            <person name="Gibbs R."/>
        </authorList>
    </citation>
    <scope>NUCLEOTIDE SEQUENCE [LARGE SCALE GENOMIC DNA]</scope>
    <source>
        <strain evidence="1 2">ATCC 700821</strain>
    </source>
</reference>